<dbReference type="AlphaFoldDB" id="A0AA36CI34"/>
<protein>
    <submittedName>
        <fullName evidence="1">Uncharacterized protein</fullName>
    </submittedName>
</protein>
<gene>
    <name evidence="1" type="ORF">MSPICULIGERA_LOCUS7930</name>
</gene>
<proteinExistence type="predicted"/>
<sequence length="105" mass="12372">MAKKRNSITSVDPSITFPYGVTDEQEEEFFAKAQGNAPFYAKSVAQLLFKEYLDSYFKDQEDAKRAYIRKLVDVRFPSARKRDYEMKWKNCTIAINRNRTSWKPS</sequence>
<evidence type="ECO:0000313" key="2">
    <source>
        <dbReference type="Proteomes" id="UP001177023"/>
    </source>
</evidence>
<dbReference type="EMBL" id="CATQJA010002030">
    <property type="protein sequence ID" value="CAJ0569450.1"/>
    <property type="molecule type" value="Genomic_DNA"/>
</dbReference>
<accession>A0AA36CI34</accession>
<reference evidence="1" key="1">
    <citation type="submission" date="2023-06" db="EMBL/GenBank/DDBJ databases">
        <authorList>
            <person name="Delattre M."/>
        </authorList>
    </citation>
    <scope>NUCLEOTIDE SEQUENCE</scope>
    <source>
        <strain evidence="1">AF72</strain>
    </source>
</reference>
<organism evidence="1 2">
    <name type="scientific">Mesorhabditis spiculigera</name>
    <dbReference type="NCBI Taxonomy" id="96644"/>
    <lineage>
        <taxon>Eukaryota</taxon>
        <taxon>Metazoa</taxon>
        <taxon>Ecdysozoa</taxon>
        <taxon>Nematoda</taxon>
        <taxon>Chromadorea</taxon>
        <taxon>Rhabditida</taxon>
        <taxon>Rhabditina</taxon>
        <taxon>Rhabditomorpha</taxon>
        <taxon>Rhabditoidea</taxon>
        <taxon>Rhabditidae</taxon>
        <taxon>Mesorhabditinae</taxon>
        <taxon>Mesorhabditis</taxon>
    </lineage>
</organism>
<evidence type="ECO:0000313" key="1">
    <source>
        <dbReference type="EMBL" id="CAJ0569450.1"/>
    </source>
</evidence>
<keyword evidence="2" id="KW-1185">Reference proteome</keyword>
<comment type="caution">
    <text evidence="1">The sequence shown here is derived from an EMBL/GenBank/DDBJ whole genome shotgun (WGS) entry which is preliminary data.</text>
</comment>
<name>A0AA36CI34_9BILA</name>
<dbReference type="Proteomes" id="UP001177023">
    <property type="component" value="Unassembled WGS sequence"/>
</dbReference>
<feature type="non-terminal residue" evidence="1">
    <location>
        <position position="105"/>
    </location>
</feature>